<organism evidence="1 2">
    <name type="scientific">Planktothrix agardhii</name>
    <name type="common">Oscillatoria agardhii</name>
    <dbReference type="NCBI Taxonomy" id="1160"/>
    <lineage>
        <taxon>Bacteria</taxon>
        <taxon>Bacillati</taxon>
        <taxon>Cyanobacteriota</taxon>
        <taxon>Cyanophyceae</taxon>
        <taxon>Oscillatoriophycideae</taxon>
        <taxon>Oscillatoriales</taxon>
        <taxon>Microcoleaceae</taxon>
        <taxon>Planktothrix</taxon>
    </lineage>
</organism>
<name>A0AAD1V681_PLAAG</name>
<dbReference type="GO" id="GO:0003729">
    <property type="term" value="F:mRNA binding"/>
    <property type="evidence" value="ECO:0007669"/>
    <property type="project" value="InterPro"/>
</dbReference>
<dbReference type="Proteomes" id="UP001153761">
    <property type="component" value="Chromosome"/>
</dbReference>
<evidence type="ECO:0000313" key="1">
    <source>
        <dbReference type="EMBL" id="CAD5951740.1"/>
    </source>
</evidence>
<proteinExistence type="predicted"/>
<dbReference type="Pfam" id="PF07927">
    <property type="entry name" value="HicA_toxin"/>
    <property type="match status" value="1"/>
</dbReference>
<dbReference type="SUPFAM" id="SSF54786">
    <property type="entry name" value="YcfA/nrd intein domain"/>
    <property type="match status" value="1"/>
</dbReference>
<gene>
    <name evidence="1" type="ORF">PANO66_02664</name>
</gene>
<protein>
    <submittedName>
        <fullName evidence="1">Uncharacterized protein</fullName>
    </submittedName>
</protein>
<evidence type="ECO:0000313" key="2">
    <source>
        <dbReference type="Proteomes" id="UP001153761"/>
    </source>
</evidence>
<dbReference type="RefSeq" id="WP_227381322.1">
    <property type="nucleotide sequence ID" value="NZ_JBAVBW010000048.1"/>
</dbReference>
<dbReference type="InterPro" id="IPR012933">
    <property type="entry name" value="HicA_mRNA_interferase"/>
</dbReference>
<sequence>MTHLLEKAFQEAQKLSNYLQDELAQQLLEDIENELKWQESLSNPDMDLGIFQEMAQLALLEDEEGMLQKAGFILLPNKRGKGSHSYWIHPLLPKPVVLSGKDSKDAKTYQEKDIMASIKELEQLEQGYEQ</sequence>
<dbReference type="AlphaFoldDB" id="A0AAD1V681"/>
<dbReference type="EMBL" id="LR882963">
    <property type="protein sequence ID" value="CAD5951740.1"/>
    <property type="molecule type" value="Genomic_DNA"/>
</dbReference>
<reference evidence="1" key="1">
    <citation type="submission" date="2020-09" db="EMBL/GenBank/DDBJ databases">
        <authorList>
            <person name="Blom J."/>
        </authorList>
    </citation>
    <scope>NUCLEOTIDE SEQUENCE</scope>
    <source>
        <strain evidence="1">No.66</strain>
    </source>
</reference>
<accession>A0AAD1V681</accession>